<evidence type="ECO:0000259" key="6">
    <source>
        <dbReference type="Pfam" id="PF00059"/>
    </source>
</evidence>
<dbReference type="PANTHER" id="PTHR22799:SF1">
    <property type="entry name" value="C-TYPE LECTIN DOMAIN FAMILY 11 MEMBER A"/>
    <property type="match status" value="1"/>
</dbReference>
<evidence type="ECO:0000256" key="1">
    <source>
        <dbReference type="ARBA" id="ARBA00004613"/>
    </source>
</evidence>
<dbReference type="PANTHER" id="PTHR22799">
    <property type="entry name" value="TETRANECTIN-RELATED"/>
    <property type="match status" value="1"/>
</dbReference>
<accession>A0A9P9YDD3</accession>
<evidence type="ECO:0000256" key="2">
    <source>
        <dbReference type="ARBA" id="ARBA00022525"/>
    </source>
</evidence>
<feature type="domain" description="C-type lectin" evidence="6">
    <location>
        <begin position="186"/>
        <end position="235"/>
    </location>
</feature>
<protein>
    <recommendedName>
        <fullName evidence="6">C-type lectin domain-containing protein</fullName>
    </recommendedName>
</protein>
<evidence type="ECO:0000313" key="8">
    <source>
        <dbReference type="Proteomes" id="UP001059596"/>
    </source>
</evidence>
<dbReference type="AlphaFoldDB" id="A0A9P9YDD3"/>
<dbReference type="SUPFAM" id="SSF56436">
    <property type="entry name" value="C-type lectin-like"/>
    <property type="match status" value="2"/>
</dbReference>
<feature type="non-terminal residue" evidence="7">
    <location>
        <position position="1"/>
    </location>
</feature>
<proteinExistence type="predicted"/>
<dbReference type="InterPro" id="IPR051663">
    <property type="entry name" value="CLec_Tetranectin-domain"/>
</dbReference>
<feature type="domain" description="C-type lectin" evidence="6">
    <location>
        <begin position="319"/>
        <end position="367"/>
    </location>
</feature>
<dbReference type="GO" id="GO:0005615">
    <property type="term" value="C:extracellular space"/>
    <property type="evidence" value="ECO:0007669"/>
    <property type="project" value="TreeGrafter"/>
</dbReference>
<keyword evidence="8" id="KW-1185">Reference proteome</keyword>
<keyword evidence="2" id="KW-0964">Secreted</keyword>
<dbReference type="InterPro" id="IPR016187">
    <property type="entry name" value="CTDL_fold"/>
</dbReference>
<dbReference type="Gene3D" id="3.10.100.10">
    <property type="entry name" value="Mannose-Binding Protein A, subunit A"/>
    <property type="match status" value="2"/>
</dbReference>
<organism evidence="7 8">
    <name type="scientific">Drosophila gunungcola</name>
    <name type="common">fruit fly</name>
    <dbReference type="NCBI Taxonomy" id="103775"/>
    <lineage>
        <taxon>Eukaryota</taxon>
        <taxon>Metazoa</taxon>
        <taxon>Ecdysozoa</taxon>
        <taxon>Arthropoda</taxon>
        <taxon>Hexapoda</taxon>
        <taxon>Insecta</taxon>
        <taxon>Pterygota</taxon>
        <taxon>Neoptera</taxon>
        <taxon>Endopterygota</taxon>
        <taxon>Diptera</taxon>
        <taxon>Brachycera</taxon>
        <taxon>Muscomorpha</taxon>
        <taxon>Ephydroidea</taxon>
        <taxon>Drosophilidae</taxon>
        <taxon>Drosophila</taxon>
        <taxon>Sophophora</taxon>
    </lineage>
</organism>
<evidence type="ECO:0000313" key="7">
    <source>
        <dbReference type="EMBL" id="KAI8034947.1"/>
    </source>
</evidence>
<dbReference type="EMBL" id="JAMKOV010000053">
    <property type="protein sequence ID" value="KAI8034947.1"/>
    <property type="molecule type" value="Genomic_DNA"/>
</dbReference>
<dbReference type="Proteomes" id="UP001059596">
    <property type="component" value="Unassembled WGS sequence"/>
</dbReference>
<dbReference type="InterPro" id="IPR016186">
    <property type="entry name" value="C-type_lectin-like/link_sf"/>
</dbReference>
<keyword evidence="5" id="KW-0175">Coiled coil</keyword>
<evidence type="ECO:0000256" key="5">
    <source>
        <dbReference type="SAM" id="Coils"/>
    </source>
</evidence>
<dbReference type="GO" id="GO:0008083">
    <property type="term" value="F:growth factor activity"/>
    <property type="evidence" value="ECO:0007669"/>
    <property type="project" value="TreeGrafter"/>
</dbReference>
<dbReference type="Pfam" id="PF00059">
    <property type="entry name" value="Lectin_C"/>
    <property type="match status" value="2"/>
</dbReference>
<keyword evidence="4" id="KW-0430">Lectin</keyword>
<gene>
    <name evidence="7" type="ORF">M5D96_012294</name>
</gene>
<name>A0A9P9YDD3_9MUSC</name>
<keyword evidence="3" id="KW-0732">Signal</keyword>
<feature type="coiled-coil region" evidence="5">
    <location>
        <begin position="266"/>
        <end position="297"/>
    </location>
</feature>
<dbReference type="CDD" id="cd00037">
    <property type="entry name" value="CLECT"/>
    <property type="match status" value="2"/>
</dbReference>
<sequence>MSVSGDLKSLSSSVQETQRALLVSLESNRVKKNGQVPKGFQKIGSRNHQCPEITPHDTLKESEEVCLVELSPLFEHIANQKRIEKGGEYLFNETQGVLDRIEGHQEVIRKQLMALQDRIESQLTELLDKMDQEVKIMSQKKSLEEAVNALRHSLESKEVPKKGTFHPQFEKVGSRYFYIEKNVGLDWFSAARRCREMGGHLAAPKDEDELNLIRQKLDSRRYWLDINDLPNKDEYISLASVFEHIANQKRIENGGEYLFNETQGVLDRIEDHQEVIRKQLMALQDRIEIQLKKLLDKMDLEFEKLGSRYFYIEKSVGLDWFSAARQCREMGGHLAAPKDEDELNLIRQKLDSRRYWLDINDLPNKDEYISLAS</sequence>
<evidence type="ECO:0000256" key="3">
    <source>
        <dbReference type="ARBA" id="ARBA00022729"/>
    </source>
</evidence>
<comment type="subcellular location">
    <subcellularLocation>
        <location evidence="1">Secreted</location>
    </subcellularLocation>
</comment>
<evidence type="ECO:0000256" key="4">
    <source>
        <dbReference type="ARBA" id="ARBA00022734"/>
    </source>
</evidence>
<dbReference type="InterPro" id="IPR001304">
    <property type="entry name" value="C-type_lectin-like"/>
</dbReference>
<reference evidence="7" key="1">
    <citation type="journal article" date="2023" name="Genome Biol. Evol.">
        <title>Long-read-based Genome Assembly of Drosophila gunungcola Reveals Fewer Chemosensory Genes in Flower-breeding Species.</title>
        <authorList>
            <person name="Negi A."/>
            <person name="Liao B.Y."/>
            <person name="Yeh S.D."/>
        </authorList>
    </citation>
    <scope>NUCLEOTIDE SEQUENCE</scope>
    <source>
        <strain evidence="7">Sukarami</strain>
    </source>
</reference>
<dbReference type="GO" id="GO:0030246">
    <property type="term" value="F:carbohydrate binding"/>
    <property type="evidence" value="ECO:0007669"/>
    <property type="project" value="UniProtKB-KW"/>
</dbReference>
<comment type="caution">
    <text evidence="7">The sequence shown here is derived from an EMBL/GenBank/DDBJ whole genome shotgun (WGS) entry which is preliminary data.</text>
</comment>